<reference evidence="3" key="1">
    <citation type="submission" date="2019-08" db="EMBL/GenBank/DDBJ databases">
        <title>Limnoglobus roseus gen. nov., sp. nov., a novel freshwater planctomycete with a giant genome from the family Gemmataceae.</title>
        <authorList>
            <person name="Kulichevskaya I.S."/>
            <person name="Naumoff D.G."/>
            <person name="Miroshnikov K."/>
            <person name="Ivanova A."/>
            <person name="Philippov D.A."/>
            <person name="Hakobyan A."/>
            <person name="Rijpstra I.C."/>
            <person name="Sinninghe Damste J.S."/>
            <person name="Liesack W."/>
            <person name="Dedysh S.N."/>
        </authorList>
    </citation>
    <scope>NUCLEOTIDE SEQUENCE [LARGE SCALE GENOMIC DNA]</scope>
    <source>
        <strain evidence="3">PX52</strain>
    </source>
</reference>
<organism evidence="2 3">
    <name type="scientific">Limnoglobus roseus</name>
    <dbReference type="NCBI Taxonomy" id="2598579"/>
    <lineage>
        <taxon>Bacteria</taxon>
        <taxon>Pseudomonadati</taxon>
        <taxon>Planctomycetota</taxon>
        <taxon>Planctomycetia</taxon>
        <taxon>Gemmatales</taxon>
        <taxon>Gemmataceae</taxon>
        <taxon>Limnoglobus</taxon>
    </lineage>
</organism>
<evidence type="ECO:0000313" key="3">
    <source>
        <dbReference type="Proteomes" id="UP000324974"/>
    </source>
</evidence>
<proteinExistence type="predicted"/>
<feature type="transmembrane region" description="Helical" evidence="1">
    <location>
        <begin position="51"/>
        <end position="71"/>
    </location>
</feature>
<keyword evidence="1" id="KW-1133">Transmembrane helix</keyword>
<keyword evidence="3" id="KW-1185">Reference proteome</keyword>
<keyword evidence="1" id="KW-0472">Membrane</keyword>
<keyword evidence="1" id="KW-0812">Transmembrane</keyword>
<evidence type="ECO:0000256" key="1">
    <source>
        <dbReference type="SAM" id="Phobius"/>
    </source>
</evidence>
<name>A0A5C1A3V7_9BACT</name>
<dbReference type="AlphaFoldDB" id="A0A5C1A3V7"/>
<dbReference type="KEGG" id="lrs:PX52LOC_00617"/>
<gene>
    <name evidence="2" type="ORF">PX52LOC_00617</name>
</gene>
<dbReference type="RefSeq" id="WP_149108704.1">
    <property type="nucleotide sequence ID" value="NZ_CP042425.1"/>
</dbReference>
<sequence length="305" mass="33562">MIESGSEVGQSFAMRRSLKTTVVGCAAVPGLFALLLPLVACWWVANRESFWIDGVLVVASLGYALVAYSVIDYLRDRPTLTVTPDGLTRHLPSFLPGQDRTLSRTDIGAVVRFDFYAPVPYTNPGLPHHLACELKTGERVRLTENEDLATVRAAAEWLVPRLGVPLTIVAVRWGELPSQEKPPYRCRYATTVPPLFRFPWSRVVTGHTVTLTVSLLDLVCESARLGRRDVWRWPLAAVRNVSASLTTESGTAGVGDLNVCVTLSVHLVDGSVTPLVSVKVFGYEQVEELAWVATVLRRQLPGWQA</sequence>
<dbReference type="EMBL" id="CP042425">
    <property type="protein sequence ID" value="QEL13759.1"/>
    <property type="molecule type" value="Genomic_DNA"/>
</dbReference>
<protein>
    <submittedName>
        <fullName evidence="2">Uncharacterized protein</fullName>
    </submittedName>
</protein>
<evidence type="ECO:0000313" key="2">
    <source>
        <dbReference type="EMBL" id="QEL13759.1"/>
    </source>
</evidence>
<feature type="transmembrane region" description="Helical" evidence="1">
    <location>
        <begin position="21"/>
        <end position="45"/>
    </location>
</feature>
<accession>A0A5C1A3V7</accession>
<dbReference type="Proteomes" id="UP000324974">
    <property type="component" value="Chromosome"/>
</dbReference>